<comment type="caution">
    <text evidence="1">The sequence shown here is derived from an EMBL/GenBank/DDBJ whole genome shotgun (WGS) entry which is preliminary data.</text>
</comment>
<dbReference type="RefSeq" id="WP_264727128.1">
    <property type="nucleotide sequence ID" value="NZ_JAPDNR010000001.1"/>
</dbReference>
<evidence type="ECO:0000313" key="1">
    <source>
        <dbReference type="EMBL" id="MCW3482585.1"/>
    </source>
</evidence>
<evidence type="ECO:0008006" key="3">
    <source>
        <dbReference type="Google" id="ProtNLM"/>
    </source>
</evidence>
<sequence>MKKADNTTFVLNTAMPKTKLSLDAGYRSGTLSSDFRFNNNKYVNTNVINFRTVMTYTQGNVTYVVPYSVQVPQQPGNMNFQKLQVILPLKKG</sequence>
<name>A0ABT3IF54_9BACT</name>
<accession>A0ABT3IF54</accession>
<dbReference type="EMBL" id="JAPDNS010000001">
    <property type="protein sequence ID" value="MCW3482585.1"/>
    <property type="molecule type" value="Genomic_DNA"/>
</dbReference>
<organism evidence="1 2">
    <name type="scientific">Chitinophaga nivalis</name>
    <dbReference type="NCBI Taxonomy" id="2991709"/>
    <lineage>
        <taxon>Bacteria</taxon>
        <taxon>Pseudomonadati</taxon>
        <taxon>Bacteroidota</taxon>
        <taxon>Chitinophagia</taxon>
        <taxon>Chitinophagales</taxon>
        <taxon>Chitinophagaceae</taxon>
        <taxon>Chitinophaga</taxon>
    </lineage>
</organism>
<gene>
    <name evidence="1" type="ORF">OL497_01650</name>
</gene>
<protein>
    <recommendedName>
        <fullName evidence="3">Outer membrane protein beta-barrel domain-containing protein</fullName>
    </recommendedName>
</protein>
<reference evidence="1 2" key="1">
    <citation type="submission" date="2022-10" db="EMBL/GenBank/DDBJ databases">
        <title>Chitinophaga nivalis PC15 sp. nov., isolated from Pyeongchang county, South Korea.</title>
        <authorList>
            <person name="Trinh H.N."/>
        </authorList>
    </citation>
    <scope>NUCLEOTIDE SEQUENCE [LARGE SCALE GENOMIC DNA]</scope>
    <source>
        <strain evidence="1 2">PC14</strain>
    </source>
</reference>
<keyword evidence="2" id="KW-1185">Reference proteome</keyword>
<proteinExistence type="predicted"/>
<evidence type="ECO:0000313" key="2">
    <source>
        <dbReference type="Proteomes" id="UP001207742"/>
    </source>
</evidence>
<dbReference type="Proteomes" id="UP001207742">
    <property type="component" value="Unassembled WGS sequence"/>
</dbReference>